<dbReference type="PANTHER" id="PTHR10361:SF28">
    <property type="entry name" value="P3 PROTEIN-RELATED"/>
    <property type="match status" value="1"/>
</dbReference>
<evidence type="ECO:0000256" key="1">
    <source>
        <dbReference type="ARBA" id="ARBA00004141"/>
    </source>
</evidence>
<dbReference type="InterPro" id="IPR038770">
    <property type="entry name" value="Na+/solute_symporter_sf"/>
</dbReference>
<comment type="subcellular location">
    <subcellularLocation>
        <location evidence="1">Membrane</location>
        <topology evidence="1">Multi-pass membrane protein</topology>
    </subcellularLocation>
</comment>
<feature type="transmembrane region" description="Helical" evidence="5">
    <location>
        <begin position="191"/>
        <end position="213"/>
    </location>
</feature>
<evidence type="ECO:0000313" key="6">
    <source>
        <dbReference type="EMBL" id="MFD2695484.1"/>
    </source>
</evidence>
<name>A0ABW5S6W1_9BACL</name>
<dbReference type="PANTHER" id="PTHR10361">
    <property type="entry name" value="SODIUM-BILE ACID COTRANSPORTER"/>
    <property type="match status" value="1"/>
</dbReference>
<organism evidence="6 7">
    <name type="scientific">Sporolactobacillus shoreicorticis</name>
    <dbReference type="NCBI Taxonomy" id="1923877"/>
    <lineage>
        <taxon>Bacteria</taxon>
        <taxon>Bacillati</taxon>
        <taxon>Bacillota</taxon>
        <taxon>Bacilli</taxon>
        <taxon>Bacillales</taxon>
        <taxon>Sporolactobacillaceae</taxon>
        <taxon>Sporolactobacillus</taxon>
    </lineage>
</organism>
<dbReference type="RefSeq" id="WP_253060666.1">
    <property type="nucleotide sequence ID" value="NZ_JAMXWM010000006.1"/>
</dbReference>
<feature type="transmembrane region" description="Helical" evidence="5">
    <location>
        <begin position="127"/>
        <end position="150"/>
    </location>
</feature>
<dbReference type="Pfam" id="PF01758">
    <property type="entry name" value="SBF"/>
    <property type="match status" value="1"/>
</dbReference>
<feature type="transmembrane region" description="Helical" evidence="5">
    <location>
        <begin position="100"/>
        <end position="120"/>
    </location>
</feature>
<keyword evidence="7" id="KW-1185">Reference proteome</keyword>
<feature type="transmembrane region" description="Helical" evidence="5">
    <location>
        <begin position="269"/>
        <end position="292"/>
    </location>
</feature>
<evidence type="ECO:0000256" key="5">
    <source>
        <dbReference type="SAM" id="Phobius"/>
    </source>
</evidence>
<evidence type="ECO:0000256" key="2">
    <source>
        <dbReference type="ARBA" id="ARBA00022692"/>
    </source>
</evidence>
<keyword evidence="3 5" id="KW-1133">Transmembrane helix</keyword>
<feature type="transmembrane region" description="Helical" evidence="5">
    <location>
        <begin position="162"/>
        <end position="184"/>
    </location>
</feature>
<evidence type="ECO:0000313" key="7">
    <source>
        <dbReference type="Proteomes" id="UP001597399"/>
    </source>
</evidence>
<dbReference type="Gene3D" id="1.20.1530.20">
    <property type="match status" value="1"/>
</dbReference>
<gene>
    <name evidence="6" type="ORF">ACFSUE_17935</name>
</gene>
<dbReference type="Proteomes" id="UP001597399">
    <property type="component" value="Unassembled WGS sequence"/>
</dbReference>
<proteinExistence type="predicted"/>
<protein>
    <submittedName>
        <fullName evidence="6">Bile acid:sodium symporter family protein</fullName>
    </submittedName>
</protein>
<evidence type="ECO:0000256" key="4">
    <source>
        <dbReference type="ARBA" id="ARBA00023136"/>
    </source>
</evidence>
<keyword evidence="4 5" id="KW-0472">Membrane</keyword>
<dbReference type="InterPro" id="IPR002657">
    <property type="entry name" value="BilAc:Na_symport/Acr3"/>
</dbReference>
<reference evidence="7" key="1">
    <citation type="journal article" date="2019" name="Int. J. Syst. Evol. Microbiol.">
        <title>The Global Catalogue of Microorganisms (GCM) 10K type strain sequencing project: providing services to taxonomists for standard genome sequencing and annotation.</title>
        <authorList>
            <consortium name="The Broad Institute Genomics Platform"/>
            <consortium name="The Broad Institute Genome Sequencing Center for Infectious Disease"/>
            <person name="Wu L."/>
            <person name="Ma J."/>
        </authorList>
    </citation>
    <scope>NUCLEOTIDE SEQUENCE [LARGE SCALE GENOMIC DNA]</scope>
    <source>
        <strain evidence="7">TISTR 2466</strain>
    </source>
</reference>
<feature type="transmembrane region" description="Helical" evidence="5">
    <location>
        <begin position="36"/>
        <end position="55"/>
    </location>
</feature>
<keyword evidence="2 5" id="KW-0812">Transmembrane</keyword>
<comment type="caution">
    <text evidence="6">The sequence shown here is derived from an EMBL/GenBank/DDBJ whole genome shotgun (WGS) entry which is preliminary data.</text>
</comment>
<sequence length="323" mass="33685">MKTISRMGAFVSAQFVWFVLAAAAIAYFQPNLAAWVIPYVPYLLGVVMFGMGMTLKRSDFAGVFKAPKEVTLGVVAHYLIMPVCSFAVCALFQLPDAVAAGVILVGCCPSGTAANVMCYLSKGDVALGVSIGTMTTFIAPIMLPVLLLIFAGHWVSIPVLSLFINVLEVVVLPIGLGLAANALLGKRIAKATAALPLVSTSAILLIIGGVVAANSARLFAAEMLILIPVVVLINVLGTALGFLAGKLFAVSPIKNRAITFEVSTQNSALGLSLALLFFSPAAAVPGTLFSVWQNISGPILASYWAGKTAKEETLKSEQTPDPA</sequence>
<feature type="transmembrane region" description="Helical" evidence="5">
    <location>
        <begin position="75"/>
        <end position="94"/>
    </location>
</feature>
<dbReference type="InterPro" id="IPR004710">
    <property type="entry name" value="Bilac:Na_transpt"/>
</dbReference>
<evidence type="ECO:0000256" key="3">
    <source>
        <dbReference type="ARBA" id="ARBA00022989"/>
    </source>
</evidence>
<accession>A0ABW5S6W1</accession>
<feature type="transmembrane region" description="Helical" evidence="5">
    <location>
        <begin position="225"/>
        <end position="248"/>
    </location>
</feature>
<dbReference type="EMBL" id="JBHUMQ010000049">
    <property type="protein sequence ID" value="MFD2695484.1"/>
    <property type="molecule type" value="Genomic_DNA"/>
</dbReference>